<dbReference type="EMBL" id="CAJMWX010001151">
    <property type="protein sequence ID" value="CAE6471258.1"/>
    <property type="molecule type" value="Genomic_DNA"/>
</dbReference>
<sequence>MPSRCHAYYLKVGGNLCKLISIVTPELDRITINPQYPVLDENDESPNFELPLKIWSRDNPKPDFTNPCTIDMTRSEISFHFNKFKQAPDAEIRLTSLQIVGELEKSPTRVVLTNGDCGVGIVEGGVFTTTLAPPVYDPSKPPTADSALPWGIKDQITWTIKYQFETISDSGPTSNTSSLNIKHHMEIYAVTPFTGSYKTRPAHYQGMPRAALEFYLITARKWDYTNQAGYIRSIVEAAHADTGNAYDVWGGAPSFSGSGTNEENNCYFNISLWARHLRPSFRLPLSKMLNKGGARSPEFAGHYVNCYDQAAVVWTGVTLALRNQKEAADLVWCFVQPFGYIKETKLVGWCYNPDSDDGNPNQKTDNPFFGAQPGLQLLQESHQDEDIRSAFGNHAFLQYKGKPLDATCGPHCGDKTLEEYLEGIDLTTSWAKMQKPNSWWYQATHHTKDTAQRKQAEEYGGATPEYVRSMHGPRKIEPRSIFDDGNHALEEYQGKYGVIQFDTRPLEVNAKNDQVQALWNILIEKKGVKRPNEGGHWVLSVDALLWFIGSGLGKCMDTQGNTYSEVVINRLTEKGAHFSWIITPPPRKPQVLVDMFVLPNSKQATDLFVTRVLPQDNNFKTLAYDFLPSPEGHDGLCAEHEDSGRGKIICVTRNIVYIIEGQGYNKSLKPYQDVIREYLSDKNADSLDRSWIKLNEKPVGSDPHAFKVQPNEHLEMKIEVGGDTTSMFNLDQQHKWVLTPTRSERCYGMSSYMKFRFRARNEGKDTFSIFACRGTLAPRDQDHLDVQEVSVEVTVG</sequence>
<evidence type="ECO:0000313" key="2">
    <source>
        <dbReference type="Proteomes" id="UP000663888"/>
    </source>
</evidence>
<dbReference type="AlphaFoldDB" id="A0A8H3C155"/>
<reference evidence="1" key="1">
    <citation type="submission" date="2021-01" db="EMBL/GenBank/DDBJ databases">
        <authorList>
            <person name="Kaushik A."/>
        </authorList>
    </citation>
    <scope>NUCLEOTIDE SEQUENCE</scope>
    <source>
        <strain evidence="1">AG4-R118</strain>
    </source>
</reference>
<organism evidence="1 2">
    <name type="scientific">Rhizoctonia solani</name>
    <dbReference type="NCBI Taxonomy" id="456999"/>
    <lineage>
        <taxon>Eukaryota</taxon>
        <taxon>Fungi</taxon>
        <taxon>Dikarya</taxon>
        <taxon>Basidiomycota</taxon>
        <taxon>Agaricomycotina</taxon>
        <taxon>Agaricomycetes</taxon>
        <taxon>Cantharellales</taxon>
        <taxon>Ceratobasidiaceae</taxon>
        <taxon>Rhizoctonia</taxon>
    </lineage>
</organism>
<protein>
    <submittedName>
        <fullName evidence="1">Uncharacterized protein</fullName>
    </submittedName>
</protein>
<name>A0A8H3C155_9AGAM</name>
<comment type="caution">
    <text evidence="1">The sequence shown here is derived from an EMBL/GenBank/DDBJ whole genome shotgun (WGS) entry which is preliminary data.</text>
</comment>
<gene>
    <name evidence="1" type="ORF">RDB_LOCUS107699</name>
</gene>
<proteinExistence type="predicted"/>
<accession>A0A8H3C155</accession>
<evidence type="ECO:0000313" key="1">
    <source>
        <dbReference type="EMBL" id="CAE6471258.1"/>
    </source>
</evidence>
<dbReference type="Proteomes" id="UP000663888">
    <property type="component" value="Unassembled WGS sequence"/>
</dbReference>